<evidence type="ECO:0000313" key="4">
    <source>
        <dbReference type="Proteomes" id="UP001498421"/>
    </source>
</evidence>
<gene>
    <name evidence="3" type="ORF">QQZ08_009478</name>
</gene>
<protein>
    <recommendedName>
        <fullName evidence="2">DUF7605 domain-containing protein</fullName>
    </recommendedName>
</protein>
<reference evidence="3 4" key="1">
    <citation type="journal article" date="2025" name="Microbiol. Resour. Announc.">
        <title>Draft genome sequences for Neonectria magnoliae and Neonectria punicea, canker pathogens of Liriodendron tulipifera and Acer saccharum in West Virginia.</title>
        <authorList>
            <person name="Petronek H.M."/>
            <person name="Kasson M.T."/>
            <person name="Metheny A.M."/>
            <person name="Stauder C.M."/>
            <person name="Lovett B."/>
            <person name="Lynch S.C."/>
            <person name="Garnas J.R."/>
            <person name="Kasson L.R."/>
            <person name="Stajich J.E."/>
        </authorList>
    </citation>
    <scope>NUCLEOTIDE SEQUENCE [LARGE SCALE GENOMIC DNA]</scope>
    <source>
        <strain evidence="3 4">NRRL 64651</strain>
    </source>
</reference>
<dbReference type="Pfam" id="PF24564">
    <property type="entry name" value="DUF7605"/>
    <property type="match status" value="1"/>
</dbReference>
<organism evidence="3 4">
    <name type="scientific">Neonectria magnoliae</name>
    <dbReference type="NCBI Taxonomy" id="2732573"/>
    <lineage>
        <taxon>Eukaryota</taxon>
        <taxon>Fungi</taxon>
        <taxon>Dikarya</taxon>
        <taxon>Ascomycota</taxon>
        <taxon>Pezizomycotina</taxon>
        <taxon>Sordariomycetes</taxon>
        <taxon>Hypocreomycetidae</taxon>
        <taxon>Hypocreales</taxon>
        <taxon>Nectriaceae</taxon>
        <taxon>Neonectria</taxon>
    </lineage>
</organism>
<accession>A0ABR1HMP7</accession>
<name>A0ABR1HMP7_9HYPO</name>
<dbReference type="InterPro" id="IPR056024">
    <property type="entry name" value="DUF7605"/>
</dbReference>
<comment type="caution">
    <text evidence="3">The sequence shown here is derived from an EMBL/GenBank/DDBJ whole genome shotgun (WGS) entry which is preliminary data.</text>
</comment>
<evidence type="ECO:0000259" key="2">
    <source>
        <dbReference type="Pfam" id="PF24564"/>
    </source>
</evidence>
<sequence length="548" mass="62235">MNLARRRITERFMLECDEIFVICNIGRAVTDAGVESVLKLAHKAQLSNVGIICTRSDDIQADEAKKDWKGQKSQNIQRLSDAVAADKRDDANIEAEIDDFEEFDDLSDDEKQEVGKLQARQRLIRKRRDGHEFELQAYLITTRNRIIKRKLQLQYSSKVPTGEVRVFCVSNKNYWDHRENPREAALPYLHLSGILEVRKYCISIVANSQRRIASRYMNHNIPDLYAQIQLWVQSGAGSADAERKEVVRHTLNRLETRLKKDLSSRTSSVNQVAKAMKEDFAEQVYENRQISEWSEAAVEAGYQWSGWHHSSYAAFCRRYGDYCTPAAGKHNWNEEAIEKMVQDLKIPWEALCSCVENREVKAGELLEDLTDWSTQLLEDDLGIPEIADPLVDALESQRQVLAGSIEQIYEEFGASSKTLRTDVMSGIQTSLIGQAMQGAYRSCNLESGRGSDARRKGIINAALAHDDLFRGLMKDFKKSFHLLADEAQEKIRIAVASYLSSIHSTLDIILSDNVALESEQDPAFRRRVDEDAKAGKEAIDKTRAEIQG</sequence>
<proteinExistence type="predicted"/>
<feature type="domain" description="DUF7605" evidence="2">
    <location>
        <begin position="289"/>
        <end position="469"/>
    </location>
</feature>
<feature type="region of interest" description="Disordered" evidence="1">
    <location>
        <begin position="526"/>
        <end position="548"/>
    </location>
</feature>
<evidence type="ECO:0000313" key="3">
    <source>
        <dbReference type="EMBL" id="KAK7422488.1"/>
    </source>
</evidence>
<dbReference type="PANTHER" id="PTHR36681">
    <property type="entry name" value="NUCLEAR GTPASE, GERMINAL CENTER-ASSOCIATED, TANDEM DUPLICATE 3"/>
    <property type="match status" value="1"/>
</dbReference>
<dbReference type="PANTHER" id="PTHR36681:SF3">
    <property type="entry name" value="NUCLEAR GTPASE, GERMINAL CENTER-ASSOCIATED, TANDEM DUPLICATE 3"/>
    <property type="match status" value="1"/>
</dbReference>
<dbReference type="Proteomes" id="UP001498421">
    <property type="component" value="Unassembled WGS sequence"/>
</dbReference>
<evidence type="ECO:0000256" key="1">
    <source>
        <dbReference type="SAM" id="MobiDB-lite"/>
    </source>
</evidence>
<dbReference type="EMBL" id="JAZAVK010000107">
    <property type="protein sequence ID" value="KAK7422488.1"/>
    <property type="molecule type" value="Genomic_DNA"/>
</dbReference>
<keyword evidence="4" id="KW-1185">Reference proteome</keyword>